<proteinExistence type="predicted"/>
<dbReference type="PROSITE" id="PS50190">
    <property type="entry name" value="SEC7"/>
    <property type="match status" value="1"/>
</dbReference>
<dbReference type="AlphaFoldDB" id="Q75DC4"/>
<dbReference type="PROSITE" id="PS50003">
    <property type="entry name" value="PH_DOMAIN"/>
    <property type="match status" value="1"/>
</dbReference>
<dbReference type="FunCoup" id="Q75DC4">
    <property type="interactions" value="25"/>
</dbReference>
<gene>
    <name evidence="4" type="ORF">AGOS_ABR102W</name>
</gene>
<dbReference type="STRING" id="284811.Q75DC4"/>
<feature type="domain" description="SEC7" evidence="3">
    <location>
        <begin position="296"/>
        <end position="458"/>
    </location>
</feature>
<dbReference type="PANTHER" id="PTHR10663:SF405">
    <property type="entry name" value="ARF GUANINE NUCLEOTIDE EXCHANGE FACTOR SYT1"/>
    <property type="match status" value="1"/>
</dbReference>
<dbReference type="OMA" id="LYEIRRN"/>
<dbReference type="GO" id="GO:0032012">
    <property type="term" value="P:regulation of ARF protein signal transduction"/>
    <property type="evidence" value="ECO:0007669"/>
    <property type="project" value="InterPro"/>
</dbReference>
<dbReference type="OrthoDB" id="430364at2759"/>
<protein>
    <submittedName>
        <fullName evidence="4">ABR102Wp</fullName>
    </submittedName>
</protein>
<dbReference type="Proteomes" id="UP000000591">
    <property type="component" value="Chromosome II"/>
</dbReference>
<dbReference type="InParanoid" id="Q75DC4"/>
<evidence type="ECO:0000313" key="5">
    <source>
        <dbReference type="Proteomes" id="UP000000591"/>
    </source>
</evidence>
<dbReference type="eggNOG" id="KOG0929">
    <property type="taxonomic scope" value="Eukaryota"/>
</dbReference>
<dbReference type="SUPFAM" id="SSF48425">
    <property type="entry name" value="Sec7 domain"/>
    <property type="match status" value="1"/>
</dbReference>
<dbReference type="InterPro" id="IPR023394">
    <property type="entry name" value="Sec7_C_sf"/>
</dbReference>
<evidence type="ECO:0000313" key="4">
    <source>
        <dbReference type="EMBL" id="AAS50873.2"/>
    </source>
</evidence>
<dbReference type="Pfam" id="PF01369">
    <property type="entry name" value="Sec7"/>
    <property type="match status" value="1"/>
</dbReference>
<dbReference type="SUPFAM" id="SSF50729">
    <property type="entry name" value="PH domain-like"/>
    <property type="match status" value="1"/>
</dbReference>
<feature type="region of interest" description="Disordered" evidence="1">
    <location>
        <begin position="14"/>
        <end position="39"/>
    </location>
</feature>
<dbReference type="HOGENOM" id="CLU_008280_0_0_1"/>
<dbReference type="KEGG" id="ago:AGOS_ABR102W"/>
<sequence>MDTLALRAKILPAQEDGVSERESSESCCSSPRLDEDNTATKRRLRKLRSCVSSLPTLSLRIGGPEKKLLGPTVIPRSTKKIFTSSWLSMVANAKRQGGSDVPTINVTPGSHGREATAGVKLNQQHVLSRDMGGEIALRKRALLKRNNSDNDYLTMKHNARHIPSTCTMRDSSLDNSLLSVDAPMQVRRRSRTMDSFDCSMTSKSLFHLNRLRSNSSTSTTVTSSPAGTGTGHTISPHVISTPRDSLSSSSVGTFNNVNHSGSVRTKRNGSIVNVLTNFVSVKSSTPIPKPLPVLIYLDNMSPPPAADSSLSEDEYIGSLSVYGRYVAAILAEDGNEFKQKCLERYISTEFDFFGEPLDVSLRKLLLLLSLPKESQQIERMISCFATAYYNQNKHDSLWGGCDDISRMAFSLLMLHTDHFNSNNKNKMTKVEFIKLLHDDQKHIPKEIADYLYDAITVREFPHVLLPPFMTMDDEDSQSAALCSELCCNFSPMAIIKSRYLLFRTELWVQAKGKSNSISFLNNHVSSASSVKHMLTDDIDIYYHIVNDSVSSATLAADMEKHGYTIPPVPSMPGVLQLSHKNLATFTEVKGGYLKASKEMLRNFVDIPLGAADTNLFYADSEYRYMKIIQIGKLEDMMVKKFPLVGKTTWKMHHFILTTFALFIFDGNYQLDSSVETDEVTNTTNIVIPFPPTSHVVKVLDCNGLYATAFPGAHKPSVAHEDEILHVHRNGQEYRFHCASSSERQMWLEAINMVAAISNCYIIIPSIPNSVGPIQKWSLHEKWEKLNSSLQEMRSKLDTVVKILECCQTLAPITGRCRSQLLKYVEQNLTRMDWLTYEIARKQAYLEILRSIMKVSQEAPVPDDQTSIEDSFLFKESHIKGHECARISSWHK</sequence>
<dbReference type="Gene3D" id="1.10.1000.11">
    <property type="entry name" value="Arf Nucleotide-binding Site Opener,domain 2"/>
    <property type="match status" value="1"/>
</dbReference>
<accession>Q75DC4</accession>
<dbReference type="Pfam" id="PF00169">
    <property type="entry name" value="PH"/>
    <property type="match status" value="1"/>
</dbReference>
<dbReference type="InterPro" id="IPR000904">
    <property type="entry name" value="Sec7_dom"/>
</dbReference>
<dbReference type="PANTHER" id="PTHR10663">
    <property type="entry name" value="GUANYL-NUCLEOTIDE EXCHANGE FACTOR"/>
    <property type="match status" value="1"/>
</dbReference>
<dbReference type="EMBL" id="AE016815">
    <property type="protein sequence ID" value="AAS50873.2"/>
    <property type="molecule type" value="Genomic_DNA"/>
</dbReference>
<reference evidence="5" key="2">
    <citation type="journal article" date="2013" name="G3 (Bethesda)">
        <title>Genomes of Ashbya fungi isolated from insects reveal four mating-type loci, numerous translocations, lack of transposons, and distinct gene duplications.</title>
        <authorList>
            <person name="Dietrich F.S."/>
            <person name="Voegeli S."/>
            <person name="Kuo S."/>
            <person name="Philippsen P."/>
        </authorList>
    </citation>
    <scope>GENOME REANNOTATION</scope>
    <source>
        <strain evidence="5">ATCC 10895 / CBS 109.51 / FGSC 9923 / NRRL Y-1056</strain>
    </source>
</reference>
<feature type="region of interest" description="Disordered" evidence="1">
    <location>
        <begin position="214"/>
        <end position="250"/>
    </location>
</feature>
<dbReference type="GO" id="GO:0005085">
    <property type="term" value="F:guanyl-nucleotide exchange factor activity"/>
    <property type="evidence" value="ECO:0000318"/>
    <property type="project" value="GO_Central"/>
</dbReference>
<keyword evidence="5" id="KW-1185">Reference proteome</keyword>
<reference evidence="4 5" key="1">
    <citation type="journal article" date="2004" name="Science">
        <title>The Ashbya gossypii genome as a tool for mapping the ancient Saccharomyces cerevisiae genome.</title>
        <authorList>
            <person name="Dietrich F.S."/>
            <person name="Voegeli S."/>
            <person name="Brachat S."/>
            <person name="Lerch A."/>
            <person name="Gates K."/>
            <person name="Steiner S."/>
            <person name="Mohr C."/>
            <person name="Pohlmann R."/>
            <person name="Luedi P."/>
            <person name="Choi S."/>
            <person name="Wing R.A."/>
            <person name="Flavier A."/>
            <person name="Gaffney T.D."/>
            <person name="Philippsen P."/>
        </authorList>
    </citation>
    <scope>NUCLEOTIDE SEQUENCE [LARGE SCALE GENOMIC DNA]</scope>
    <source>
        <strain evidence="5">ATCC 10895 / CBS 109.51 / FGSC 9923 / NRRL Y-1056</strain>
    </source>
</reference>
<dbReference type="SMART" id="SM00222">
    <property type="entry name" value="Sec7"/>
    <property type="match status" value="1"/>
</dbReference>
<dbReference type="RefSeq" id="NP_983049.2">
    <property type="nucleotide sequence ID" value="NM_208402.2"/>
</dbReference>
<evidence type="ECO:0000259" key="3">
    <source>
        <dbReference type="PROSITE" id="PS50190"/>
    </source>
</evidence>
<dbReference type="SMART" id="SM00233">
    <property type="entry name" value="PH"/>
    <property type="match status" value="1"/>
</dbReference>
<evidence type="ECO:0000259" key="2">
    <source>
        <dbReference type="PROSITE" id="PS50003"/>
    </source>
</evidence>
<feature type="domain" description="PH" evidence="2">
    <location>
        <begin position="626"/>
        <end position="755"/>
    </location>
</feature>
<name>Q75DC4_EREGS</name>
<dbReference type="CDD" id="cd00821">
    <property type="entry name" value="PH"/>
    <property type="match status" value="1"/>
</dbReference>
<dbReference type="InterPro" id="IPR035999">
    <property type="entry name" value="Sec7_dom_sf"/>
</dbReference>
<feature type="compositionally biased region" description="Low complexity" evidence="1">
    <location>
        <begin position="214"/>
        <end position="227"/>
    </location>
</feature>
<evidence type="ECO:0000256" key="1">
    <source>
        <dbReference type="SAM" id="MobiDB-lite"/>
    </source>
</evidence>
<dbReference type="InterPro" id="IPR001849">
    <property type="entry name" value="PH_domain"/>
</dbReference>
<dbReference type="GO" id="GO:0016192">
    <property type="term" value="P:vesicle-mediated transport"/>
    <property type="evidence" value="ECO:0000318"/>
    <property type="project" value="GO_Central"/>
</dbReference>
<dbReference type="GeneID" id="4619001"/>
<organism evidence="4 5">
    <name type="scientific">Eremothecium gossypii (strain ATCC 10895 / CBS 109.51 / FGSC 9923 / NRRL Y-1056)</name>
    <name type="common">Yeast</name>
    <name type="synonym">Ashbya gossypii</name>
    <dbReference type="NCBI Taxonomy" id="284811"/>
    <lineage>
        <taxon>Eukaryota</taxon>
        <taxon>Fungi</taxon>
        <taxon>Dikarya</taxon>
        <taxon>Ascomycota</taxon>
        <taxon>Saccharomycotina</taxon>
        <taxon>Saccharomycetes</taxon>
        <taxon>Saccharomycetales</taxon>
        <taxon>Saccharomycetaceae</taxon>
        <taxon>Eremothecium</taxon>
    </lineage>
</organism>